<evidence type="ECO:0000256" key="2">
    <source>
        <dbReference type="ARBA" id="ARBA00022801"/>
    </source>
</evidence>
<dbReference type="InterPro" id="IPR013103">
    <property type="entry name" value="RVT_2"/>
</dbReference>
<keyword evidence="3" id="KW-0862">Zinc</keyword>
<dbReference type="InterPro" id="IPR001878">
    <property type="entry name" value="Znf_CCHC"/>
</dbReference>
<keyword evidence="3" id="KW-0863">Zinc-finger</keyword>
<evidence type="ECO:0000259" key="6">
    <source>
        <dbReference type="PROSITE" id="PS50994"/>
    </source>
</evidence>
<dbReference type="InterPro" id="IPR001584">
    <property type="entry name" value="Integrase_cat-core"/>
</dbReference>
<dbReference type="SUPFAM" id="SSF53098">
    <property type="entry name" value="Ribonuclease H-like"/>
    <property type="match status" value="1"/>
</dbReference>
<comment type="caution">
    <text evidence="7">The sequence shown here is derived from an EMBL/GenBank/DDBJ whole genome shotgun (WGS) entry which is preliminary data.</text>
</comment>
<dbReference type="SMART" id="SM00343">
    <property type="entry name" value="ZnF_C2HC"/>
    <property type="match status" value="1"/>
</dbReference>
<evidence type="ECO:0000256" key="1">
    <source>
        <dbReference type="ARBA" id="ARBA00022723"/>
    </source>
</evidence>
<feature type="domain" description="Integrase catalytic" evidence="6">
    <location>
        <begin position="106"/>
        <end position="242"/>
    </location>
</feature>
<dbReference type="Pfam" id="PF00098">
    <property type="entry name" value="zf-CCHC"/>
    <property type="match status" value="1"/>
</dbReference>
<accession>A0AAD8T0R5</accession>
<dbReference type="InterPro" id="IPR039537">
    <property type="entry name" value="Retrotran_Ty1/copia-like"/>
</dbReference>
<dbReference type="PROSITE" id="PS50994">
    <property type="entry name" value="INTEGRASE"/>
    <property type="match status" value="1"/>
</dbReference>
<dbReference type="InterPro" id="IPR012337">
    <property type="entry name" value="RNaseH-like_sf"/>
</dbReference>
<dbReference type="Proteomes" id="UP001231189">
    <property type="component" value="Unassembled WGS sequence"/>
</dbReference>
<feature type="region of interest" description="Disordered" evidence="4">
    <location>
        <begin position="249"/>
        <end position="273"/>
    </location>
</feature>
<dbReference type="InterPro" id="IPR036397">
    <property type="entry name" value="RNaseH_sf"/>
</dbReference>
<protein>
    <submittedName>
        <fullName evidence="7">Uncharacterized protein</fullName>
    </submittedName>
</protein>
<gene>
    <name evidence="7" type="ORF">QYE76_055529</name>
</gene>
<evidence type="ECO:0000259" key="5">
    <source>
        <dbReference type="PROSITE" id="PS50158"/>
    </source>
</evidence>
<feature type="domain" description="CCHC-type" evidence="5">
    <location>
        <begin position="114"/>
        <end position="129"/>
    </location>
</feature>
<dbReference type="PANTHER" id="PTHR42648">
    <property type="entry name" value="TRANSPOSASE, PUTATIVE-RELATED"/>
    <property type="match status" value="1"/>
</dbReference>
<dbReference type="Gene3D" id="3.30.420.10">
    <property type="entry name" value="Ribonuclease H-like superfamily/Ribonuclease H"/>
    <property type="match status" value="1"/>
</dbReference>
<dbReference type="PROSITE" id="PS50158">
    <property type="entry name" value="ZF_CCHC"/>
    <property type="match status" value="1"/>
</dbReference>
<dbReference type="GO" id="GO:0016787">
    <property type="term" value="F:hydrolase activity"/>
    <property type="evidence" value="ECO:0007669"/>
    <property type="project" value="UniProtKB-KW"/>
</dbReference>
<dbReference type="InterPro" id="IPR036875">
    <property type="entry name" value="Znf_CCHC_sf"/>
</dbReference>
<feature type="region of interest" description="Disordered" evidence="4">
    <location>
        <begin position="76"/>
        <end position="109"/>
    </location>
</feature>
<dbReference type="AlphaFoldDB" id="A0AAD8T0R5"/>
<feature type="compositionally biased region" description="Basic residues" evidence="4">
    <location>
        <begin position="82"/>
        <end position="95"/>
    </location>
</feature>
<keyword evidence="8" id="KW-1185">Reference proteome</keyword>
<dbReference type="Pfam" id="PF00665">
    <property type="entry name" value="rve"/>
    <property type="match status" value="1"/>
</dbReference>
<dbReference type="Pfam" id="PF07727">
    <property type="entry name" value="RVT_2"/>
    <property type="match status" value="1"/>
</dbReference>
<dbReference type="EMBL" id="JAUUTY010000003">
    <property type="protein sequence ID" value="KAK1667370.1"/>
    <property type="molecule type" value="Genomic_DNA"/>
</dbReference>
<dbReference type="Gene3D" id="4.10.60.10">
    <property type="entry name" value="Zinc finger, CCHC-type"/>
    <property type="match status" value="1"/>
</dbReference>
<dbReference type="PANTHER" id="PTHR42648:SF27">
    <property type="entry name" value="RNA-DIRECTED DNA POLYMERASE"/>
    <property type="match status" value="1"/>
</dbReference>
<keyword evidence="1" id="KW-0479">Metal-binding</keyword>
<sequence length="366" mass="41989">MLAMTGHAKKLGDLGIVIPNRLGINRVLQSLPPSYKNFVMNYNMQNMNKELPELFAMLKSAEIEIKKEHQVLMVNKTTNFKKQGKSKGKNKKSGKKAATPPVKPKTGPKPDAECYYCKEKGHWKRNCSKYLADLKSGLVKKKKEASRGGYRYVLTFTDDLSRYGYIYFMKHKSETFEKFKEFQSEVENQRNKKIKFLRSDRGGEYLSYEFGMHLKKCGILSQLTPPGTPQRNGVSERRNRTLLDMQALSSANELPPSRPVRQRRAPARYSPSQYGLSVVSEPTSYRDAERHPEWQLAMAEEIAALERTGTWDLVSPPSGVRPITCKWVYKIKTRSDGSLERYKARLVARGFQQEHGRDYDETFAPV</sequence>
<name>A0AAD8T0R5_LOLMU</name>
<feature type="non-terminal residue" evidence="7">
    <location>
        <position position="1"/>
    </location>
</feature>
<organism evidence="7 8">
    <name type="scientific">Lolium multiflorum</name>
    <name type="common">Italian ryegrass</name>
    <name type="synonym">Lolium perenne subsp. multiflorum</name>
    <dbReference type="NCBI Taxonomy" id="4521"/>
    <lineage>
        <taxon>Eukaryota</taxon>
        <taxon>Viridiplantae</taxon>
        <taxon>Streptophyta</taxon>
        <taxon>Embryophyta</taxon>
        <taxon>Tracheophyta</taxon>
        <taxon>Spermatophyta</taxon>
        <taxon>Magnoliopsida</taxon>
        <taxon>Liliopsida</taxon>
        <taxon>Poales</taxon>
        <taxon>Poaceae</taxon>
        <taxon>BOP clade</taxon>
        <taxon>Pooideae</taxon>
        <taxon>Poodae</taxon>
        <taxon>Poeae</taxon>
        <taxon>Poeae Chloroplast Group 2 (Poeae type)</taxon>
        <taxon>Loliodinae</taxon>
        <taxon>Loliinae</taxon>
        <taxon>Lolium</taxon>
    </lineage>
</organism>
<dbReference type="GO" id="GO:0003676">
    <property type="term" value="F:nucleic acid binding"/>
    <property type="evidence" value="ECO:0007669"/>
    <property type="project" value="InterPro"/>
</dbReference>
<evidence type="ECO:0000313" key="8">
    <source>
        <dbReference type="Proteomes" id="UP001231189"/>
    </source>
</evidence>
<dbReference type="GO" id="GO:0008270">
    <property type="term" value="F:zinc ion binding"/>
    <property type="evidence" value="ECO:0007669"/>
    <property type="project" value="UniProtKB-KW"/>
</dbReference>
<evidence type="ECO:0000313" key="7">
    <source>
        <dbReference type="EMBL" id="KAK1667370.1"/>
    </source>
</evidence>
<evidence type="ECO:0000256" key="4">
    <source>
        <dbReference type="SAM" id="MobiDB-lite"/>
    </source>
</evidence>
<reference evidence="7" key="1">
    <citation type="submission" date="2023-07" db="EMBL/GenBank/DDBJ databases">
        <title>A chromosome-level genome assembly of Lolium multiflorum.</title>
        <authorList>
            <person name="Chen Y."/>
            <person name="Copetti D."/>
            <person name="Kolliker R."/>
            <person name="Studer B."/>
        </authorList>
    </citation>
    <scope>NUCLEOTIDE SEQUENCE</scope>
    <source>
        <strain evidence="7">02402/16</strain>
        <tissue evidence="7">Leaf</tissue>
    </source>
</reference>
<proteinExistence type="predicted"/>
<evidence type="ECO:0000256" key="3">
    <source>
        <dbReference type="PROSITE-ProRule" id="PRU00047"/>
    </source>
</evidence>
<dbReference type="GO" id="GO:0015074">
    <property type="term" value="P:DNA integration"/>
    <property type="evidence" value="ECO:0007669"/>
    <property type="project" value="InterPro"/>
</dbReference>
<keyword evidence="2" id="KW-0378">Hydrolase</keyword>
<dbReference type="SUPFAM" id="SSF57756">
    <property type="entry name" value="Retrovirus zinc finger-like domains"/>
    <property type="match status" value="1"/>
</dbReference>